<evidence type="ECO:0000256" key="1">
    <source>
        <dbReference type="SAM" id="MobiDB-lite"/>
    </source>
</evidence>
<feature type="compositionally biased region" description="Polar residues" evidence="1">
    <location>
        <begin position="1"/>
        <end position="22"/>
    </location>
</feature>
<gene>
    <name evidence="3" type="ORF">NL394_02390</name>
</gene>
<dbReference type="EMBL" id="CP101185">
    <property type="protein sequence ID" value="UYV98108.1"/>
    <property type="molecule type" value="Genomic_DNA"/>
</dbReference>
<name>A0AAX3EJH4_PAEUR</name>
<feature type="region of interest" description="Disordered" evidence="1">
    <location>
        <begin position="1"/>
        <end position="29"/>
    </location>
</feature>
<sequence length="273" mass="28933">MGRTTTIDASTGQLASQLSSGNGAAAASEDPNQYMADTHCRADGPDTVDPGCLTLACPPSPNGATGTPVIWKEAPKAITNPGWTDWIPVTGPTCLYGPEPHNILDDIAARILTDFRQLPLNPGTLTTQPFPNTLIGAPTNFYATTTPQTFNLTILGQNVHLTATPTTYTYTYGDGQTLGPTPTTGHPIPDTQWLTTTTQTSHTYTTTGNYPATLTTTYTGTYTVNNGPPLPINGTLNLTTTPQTIHVWKTETALVADTCEQNPHSWGCPGTND</sequence>
<reference evidence="3" key="1">
    <citation type="submission" date="2022-07" db="EMBL/GenBank/DDBJ databases">
        <authorList>
            <person name="Wu T."/>
        </authorList>
    </citation>
    <scope>NUCLEOTIDE SEQUENCE</scope>
    <source>
        <strain evidence="3">SD-1</strain>
    </source>
</reference>
<dbReference type="Proteomes" id="UP001163293">
    <property type="component" value="Chromosome"/>
</dbReference>
<dbReference type="AlphaFoldDB" id="A0AAX3EJH4"/>
<evidence type="ECO:0000259" key="2">
    <source>
        <dbReference type="PROSITE" id="PS50093"/>
    </source>
</evidence>
<organism evidence="3 4">
    <name type="scientific">Paenarthrobacter ureafaciens</name>
    <dbReference type="NCBI Taxonomy" id="37931"/>
    <lineage>
        <taxon>Bacteria</taxon>
        <taxon>Bacillati</taxon>
        <taxon>Actinomycetota</taxon>
        <taxon>Actinomycetes</taxon>
        <taxon>Micrococcales</taxon>
        <taxon>Micrococcaceae</taxon>
        <taxon>Paenarthrobacter</taxon>
    </lineage>
</organism>
<dbReference type="PROSITE" id="PS50093">
    <property type="entry name" value="PKD"/>
    <property type="match status" value="1"/>
</dbReference>
<dbReference type="InterPro" id="IPR000601">
    <property type="entry name" value="PKD_dom"/>
</dbReference>
<evidence type="ECO:0000313" key="3">
    <source>
        <dbReference type="EMBL" id="UYV98108.1"/>
    </source>
</evidence>
<accession>A0AAX3EJH4</accession>
<feature type="domain" description="PKD" evidence="2">
    <location>
        <begin position="162"/>
        <end position="217"/>
    </location>
</feature>
<evidence type="ECO:0000313" key="4">
    <source>
        <dbReference type="Proteomes" id="UP001163293"/>
    </source>
</evidence>
<keyword evidence="4" id="KW-1185">Reference proteome</keyword>
<proteinExistence type="predicted"/>
<dbReference type="RefSeq" id="WP_241650917.1">
    <property type="nucleotide sequence ID" value="NZ_CP043010.1"/>
</dbReference>
<protein>
    <recommendedName>
        <fullName evidence="2">PKD domain-containing protein</fullName>
    </recommendedName>
</protein>